<dbReference type="STRING" id="685588.A0A067TJA8"/>
<gene>
    <name evidence="8" type="ORF">GALMADRAFT_242141</name>
</gene>
<comment type="subcellular location">
    <subcellularLocation>
        <location evidence="1">Membrane</location>
        <topology evidence="1">Multi-pass membrane protein</topology>
    </subcellularLocation>
</comment>
<evidence type="ECO:0000313" key="9">
    <source>
        <dbReference type="Proteomes" id="UP000027222"/>
    </source>
</evidence>
<keyword evidence="2 6" id="KW-0812">Transmembrane</keyword>
<dbReference type="AlphaFoldDB" id="A0A067TJA8"/>
<dbReference type="Pfam" id="PF08510">
    <property type="entry name" value="PIG-P"/>
    <property type="match status" value="1"/>
</dbReference>
<reference evidence="9" key="1">
    <citation type="journal article" date="2014" name="Proc. Natl. Acad. Sci. U.S.A.">
        <title>Extensive sampling of basidiomycete genomes demonstrates inadequacy of the white-rot/brown-rot paradigm for wood decay fungi.</title>
        <authorList>
            <person name="Riley R."/>
            <person name="Salamov A.A."/>
            <person name="Brown D.W."/>
            <person name="Nagy L.G."/>
            <person name="Floudas D."/>
            <person name="Held B.W."/>
            <person name="Levasseur A."/>
            <person name="Lombard V."/>
            <person name="Morin E."/>
            <person name="Otillar R."/>
            <person name="Lindquist E.A."/>
            <person name="Sun H."/>
            <person name="LaButti K.M."/>
            <person name="Schmutz J."/>
            <person name="Jabbour D."/>
            <person name="Luo H."/>
            <person name="Baker S.E."/>
            <person name="Pisabarro A.G."/>
            <person name="Walton J.D."/>
            <person name="Blanchette R.A."/>
            <person name="Henrissat B."/>
            <person name="Martin F."/>
            <person name="Cullen D."/>
            <person name="Hibbett D.S."/>
            <person name="Grigoriev I.V."/>
        </authorList>
    </citation>
    <scope>NUCLEOTIDE SEQUENCE [LARGE SCALE GENOMIC DNA]</scope>
    <source>
        <strain evidence="9">CBS 339.88</strain>
    </source>
</reference>
<evidence type="ECO:0000259" key="7">
    <source>
        <dbReference type="Pfam" id="PF08510"/>
    </source>
</evidence>
<dbReference type="HOGENOM" id="CLU_081616_2_0_1"/>
<proteinExistence type="predicted"/>
<dbReference type="PANTHER" id="PTHR46346:SF1">
    <property type="entry name" value="PHOSPHATIDYLINOSITOL N-ACETYLGLUCOSAMINYLTRANSFERASE SUBUNIT P"/>
    <property type="match status" value="1"/>
</dbReference>
<keyword evidence="3 6" id="KW-1133">Transmembrane helix</keyword>
<evidence type="ECO:0000313" key="8">
    <source>
        <dbReference type="EMBL" id="KDR79969.1"/>
    </source>
</evidence>
<name>A0A067TJA8_GALM3</name>
<dbReference type="InterPro" id="IPR013717">
    <property type="entry name" value="PIG-P"/>
</dbReference>
<protein>
    <recommendedName>
        <fullName evidence="7">PIG-P domain-containing protein</fullName>
    </recommendedName>
</protein>
<accession>A0A067TJA8</accession>
<feature type="transmembrane region" description="Helical" evidence="6">
    <location>
        <begin position="37"/>
        <end position="59"/>
    </location>
</feature>
<evidence type="ECO:0000256" key="2">
    <source>
        <dbReference type="ARBA" id="ARBA00022692"/>
    </source>
</evidence>
<dbReference type="GO" id="GO:0005783">
    <property type="term" value="C:endoplasmic reticulum"/>
    <property type="evidence" value="ECO:0007669"/>
    <property type="project" value="TreeGrafter"/>
</dbReference>
<dbReference type="PANTHER" id="PTHR46346">
    <property type="entry name" value="PHOSPHATIDYLINOSITOL N-ACETYLGLUCOSAMINYLTRANSFERASE SUBUNIT P"/>
    <property type="match status" value="1"/>
</dbReference>
<sequence length="175" mass="20256">MAESPSEVLLDTSPRSPTAPYRWPPEPEDRRSRAPEFYGFVAWTSTYILFVLYFLWAVLPDEWIVWCGVTWYPNREWALLIPAWSVIVVLLTYTTYFALALRDTPAFDEMCSVTDSRIALPAKDGNYNPYFASAKPDAIPELYDIPIGMVNSVLYHESFQRLQAESHQRRKPARL</sequence>
<keyword evidence="9" id="KW-1185">Reference proteome</keyword>
<feature type="region of interest" description="Disordered" evidence="5">
    <location>
        <begin position="1"/>
        <end position="31"/>
    </location>
</feature>
<dbReference type="EMBL" id="KL142372">
    <property type="protein sequence ID" value="KDR79969.1"/>
    <property type="molecule type" value="Genomic_DNA"/>
</dbReference>
<evidence type="ECO:0000256" key="5">
    <source>
        <dbReference type="SAM" id="MobiDB-lite"/>
    </source>
</evidence>
<dbReference type="InterPro" id="IPR052263">
    <property type="entry name" value="GPI_Anchor_Biosynth"/>
</dbReference>
<dbReference type="GO" id="GO:0016020">
    <property type="term" value="C:membrane"/>
    <property type="evidence" value="ECO:0007669"/>
    <property type="project" value="UniProtKB-SubCell"/>
</dbReference>
<evidence type="ECO:0000256" key="4">
    <source>
        <dbReference type="ARBA" id="ARBA00023136"/>
    </source>
</evidence>
<evidence type="ECO:0000256" key="6">
    <source>
        <dbReference type="SAM" id="Phobius"/>
    </source>
</evidence>
<feature type="domain" description="PIG-P" evidence="7">
    <location>
        <begin position="36"/>
        <end position="155"/>
    </location>
</feature>
<dbReference type="GO" id="GO:0006506">
    <property type="term" value="P:GPI anchor biosynthetic process"/>
    <property type="evidence" value="ECO:0007669"/>
    <property type="project" value="TreeGrafter"/>
</dbReference>
<keyword evidence="4 6" id="KW-0472">Membrane</keyword>
<evidence type="ECO:0000256" key="3">
    <source>
        <dbReference type="ARBA" id="ARBA00022989"/>
    </source>
</evidence>
<dbReference type="Proteomes" id="UP000027222">
    <property type="component" value="Unassembled WGS sequence"/>
</dbReference>
<organism evidence="8 9">
    <name type="scientific">Galerina marginata (strain CBS 339.88)</name>
    <dbReference type="NCBI Taxonomy" id="685588"/>
    <lineage>
        <taxon>Eukaryota</taxon>
        <taxon>Fungi</taxon>
        <taxon>Dikarya</taxon>
        <taxon>Basidiomycota</taxon>
        <taxon>Agaricomycotina</taxon>
        <taxon>Agaricomycetes</taxon>
        <taxon>Agaricomycetidae</taxon>
        <taxon>Agaricales</taxon>
        <taxon>Agaricineae</taxon>
        <taxon>Strophariaceae</taxon>
        <taxon>Galerina</taxon>
    </lineage>
</organism>
<evidence type="ECO:0000256" key="1">
    <source>
        <dbReference type="ARBA" id="ARBA00004141"/>
    </source>
</evidence>
<feature type="transmembrane region" description="Helical" evidence="6">
    <location>
        <begin position="79"/>
        <end position="101"/>
    </location>
</feature>
<dbReference type="OrthoDB" id="690928at2759"/>